<keyword evidence="7" id="KW-1185">Reference proteome</keyword>
<dbReference type="AlphaFoldDB" id="A0A815GR18"/>
<dbReference type="Proteomes" id="UP000663854">
    <property type="component" value="Unassembled WGS sequence"/>
</dbReference>
<organism evidence="3 6">
    <name type="scientific">Rotaria sordida</name>
    <dbReference type="NCBI Taxonomy" id="392033"/>
    <lineage>
        <taxon>Eukaryota</taxon>
        <taxon>Metazoa</taxon>
        <taxon>Spiralia</taxon>
        <taxon>Gnathifera</taxon>
        <taxon>Rotifera</taxon>
        <taxon>Eurotatoria</taxon>
        <taxon>Bdelloidea</taxon>
        <taxon>Philodinida</taxon>
        <taxon>Philodinidae</taxon>
        <taxon>Rotaria</taxon>
    </lineage>
</organism>
<proteinExistence type="predicted"/>
<sequence length="302" mass="34560">MNERNTSTRSCTLNRRAVERSEVYHVVIFPCDNSFSVVKSKQCSPAEQDGFVFVQSGHKKYMAFIFETGNFEICSKAADRLVQKQHEDIESDYERRNENTQSKDITSNTSEKPTYTTLKDVPFSIDVPVNVIHNDSPRQTVSNLNMINGMTPTRAKNGSGSTIINKGWQRTRHESCPKVSIALDEPGADSNDDVNFPSSLIFTSTDGMSSTDLMKIPATRDKANLYVTNLVEILYTMDELVALKPEETHNDYRYQLIRESVRCKFKLTNDQLDQLFNDWLREVFLAKRRVAVRKLKMSMNNE</sequence>
<name>A0A815GR18_9BILA</name>
<gene>
    <name evidence="5" type="ORF">JBS370_LOCUS7678</name>
    <name evidence="4" type="ORF">JXQ802_LOCUS45066</name>
    <name evidence="2" type="ORF">PYM288_LOCUS29570</name>
    <name evidence="3" type="ORF">ZHD862_LOCUS30080</name>
</gene>
<feature type="region of interest" description="Disordered" evidence="1">
    <location>
        <begin position="90"/>
        <end position="113"/>
    </location>
</feature>
<feature type="compositionally biased region" description="Polar residues" evidence="1">
    <location>
        <begin position="99"/>
        <end position="113"/>
    </location>
</feature>
<dbReference type="Proteomes" id="UP000663836">
    <property type="component" value="Unassembled WGS sequence"/>
</dbReference>
<evidence type="ECO:0000313" key="4">
    <source>
        <dbReference type="EMBL" id="CAF1569478.1"/>
    </source>
</evidence>
<evidence type="ECO:0000313" key="7">
    <source>
        <dbReference type="Proteomes" id="UP000663870"/>
    </source>
</evidence>
<comment type="caution">
    <text evidence="3">The sequence shown here is derived from an EMBL/GenBank/DDBJ whole genome shotgun (WGS) entry which is preliminary data.</text>
</comment>
<dbReference type="Proteomes" id="UP000663870">
    <property type="component" value="Unassembled WGS sequence"/>
</dbReference>
<evidence type="ECO:0000313" key="6">
    <source>
        <dbReference type="Proteomes" id="UP000663864"/>
    </source>
</evidence>
<dbReference type="EMBL" id="CAJNOH010002457">
    <property type="protein sequence ID" value="CAF1294394.1"/>
    <property type="molecule type" value="Genomic_DNA"/>
</dbReference>
<protein>
    <submittedName>
        <fullName evidence="3">Uncharacterized protein</fullName>
    </submittedName>
</protein>
<dbReference type="Proteomes" id="UP000663864">
    <property type="component" value="Unassembled WGS sequence"/>
</dbReference>
<evidence type="ECO:0000313" key="5">
    <source>
        <dbReference type="EMBL" id="CAF3673098.1"/>
    </source>
</evidence>
<dbReference type="EMBL" id="CAJNOL010003637">
    <property type="protein sequence ID" value="CAF1569478.1"/>
    <property type="molecule type" value="Genomic_DNA"/>
</dbReference>
<evidence type="ECO:0000313" key="2">
    <source>
        <dbReference type="EMBL" id="CAF1294394.1"/>
    </source>
</evidence>
<reference evidence="3" key="1">
    <citation type="submission" date="2021-02" db="EMBL/GenBank/DDBJ databases">
        <authorList>
            <person name="Nowell W R."/>
        </authorList>
    </citation>
    <scope>NUCLEOTIDE SEQUENCE</scope>
</reference>
<evidence type="ECO:0000256" key="1">
    <source>
        <dbReference type="SAM" id="MobiDB-lite"/>
    </source>
</evidence>
<dbReference type="EMBL" id="CAJOBD010000464">
    <property type="protein sequence ID" value="CAF3673098.1"/>
    <property type="molecule type" value="Genomic_DNA"/>
</dbReference>
<dbReference type="EMBL" id="CAJNOT010002760">
    <property type="protein sequence ID" value="CAF1341656.1"/>
    <property type="molecule type" value="Genomic_DNA"/>
</dbReference>
<evidence type="ECO:0000313" key="3">
    <source>
        <dbReference type="EMBL" id="CAF1341656.1"/>
    </source>
</evidence>
<accession>A0A815GR18</accession>